<dbReference type="Pfam" id="PF00083">
    <property type="entry name" value="Sugar_tr"/>
    <property type="match status" value="1"/>
</dbReference>
<accession>A0AAV2RGW8</accession>
<dbReference type="PROSITE" id="PS00217">
    <property type="entry name" value="SUGAR_TRANSPORT_2"/>
    <property type="match status" value="1"/>
</dbReference>
<protein>
    <recommendedName>
        <fullName evidence="6">Major facilitator superfamily (MFS) profile domain-containing protein</fullName>
    </recommendedName>
</protein>
<feature type="transmembrane region" description="Helical" evidence="5">
    <location>
        <begin position="103"/>
        <end position="125"/>
    </location>
</feature>
<evidence type="ECO:0000256" key="1">
    <source>
        <dbReference type="ARBA" id="ARBA00004141"/>
    </source>
</evidence>
<feature type="transmembrane region" description="Helical" evidence="5">
    <location>
        <begin position="80"/>
        <end position="97"/>
    </location>
</feature>
<dbReference type="GO" id="GO:0022857">
    <property type="term" value="F:transmembrane transporter activity"/>
    <property type="evidence" value="ECO:0007669"/>
    <property type="project" value="InterPro"/>
</dbReference>
<feature type="transmembrane region" description="Helical" evidence="5">
    <location>
        <begin position="283"/>
        <end position="300"/>
    </location>
</feature>
<feature type="transmembrane region" description="Helical" evidence="5">
    <location>
        <begin position="54"/>
        <end position="73"/>
    </location>
</feature>
<evidence type="ECO:0000256" key="4">
    <source>
        <dbReference type="ARBA" id="ARBA00023136"/>
    </source>
</evidence>
<evidence type="ECO:0000256" key="2">
    <source>
        <dbReference type="ARBA" id="ARBA00022692"/>
    </source>
</evidence>
<gene>
    <name evidence="7" type="ORF">MNOR_LOCUS23921</name>
</gene>
<dbReference type="PANTHER" id="PTHR48021:SF1">
    <property type="entry name" value="GH07001P-RELATED"/>
    <property type="match status" value="1"/>
</dbReference>
<feature type="domain" description="Major facilitator superfamily (MFS) profile" evidence="6">
    <location>
        <begin position="4"/>
        <end position="362"/>
    </location>
</feature>
<reference evidence="7 8" key="1">
    <citation type="submission" date="2024-05" db="EMBL/GenBank/DDBJ databases">
        <authorList>
            <person name="Wallberg A."/>
        </authorList>
    </citation>
    <scope>NUCLEOTIDE SEQUENCE [LARGE SCALE GENOMIC DNA]</scope>
</reference>
<evidence type="ECO:0000313" key="7">
    <source>
        <dbReference type="EMBL" id="CAL4123255.1"/>
    </source>
</evidence>
<comment type="caution">
    <text evidence="7">The sequence shown here is derived from an EMBL/GenBank/DDBJ whole genome shotgun (WGS) entry which is preliminary data.</text>
</comment>
<feature type="transmembrane region" description="Helical" evidence="5">
    <location>
        <begin position="160"/>
        <end position="182"/>
    </location>
</feature>
<evidence type="ECO:0000256" key="3">
    <source>
        <dbReference type="ARBA" id="ARBA00022989"/>
    </source>
</evidence>
<keyword evidence="2 5" id="KW-0812">Transmembrane</keyword>
<dbReference type="InterPro" id="IPR005828">
    <property type="entry name" value="MFS_sugar_transport-like"/>
</dbReference>
<name>A0AAV2RGW8_MEGNR</name>
<comment type="subcellular location">
    <subcellularLocation>
        <location evidence="1">Membrane</location>
        <topology evidence="1">Multi-pass membrane protein</topology>
    </subcellularLocation>
</comment>
<feature type="transmembrane region" description="Helical" evidence="5">
    <location>
        <begin position="246"/>
        <end position="271"/>
    </location>
</feature>
<dbReference type="AlphaFoldDB" id="A0AAV2RGW8"/>
<dbReference type="InterPro" id="IPR036259">
    <property type="entry name" value="MFS_trans_sf"/>
</dbReference>
<feature type="transmembrane region" description="Helical" evidence="5">
    <location>
        <begin position="307"/>
        <end position="329"/>
    </location>
</feature>
<keyword evidence="8" id="KW-1185">Reference proteome</keyword>
<dbReference type="InterPro" id="IPR020846">
    <property type="entry name" value="MFS_dom"/>
</dbReference>
<evidence type="ECO:0000313" key="8">
    <source>
        <dbReference type="Proteomes" id="UP001497623"/>
    </source>
</evidence>
<evidence type="ECO:0000259" key="6">
    <source>
        <dbReference type="PROSITE" id="PS50850"/>
    </source>
</evidence>
<dbReference type="InterPro" id="IPR005829">
    <property type="entry name" value="Sugar_transporter_CS"/>
</dbReference>
<dbReference type="EMBL" id="CAXKWB010021545">
    <property type="protein sequence ID" value="CAL4123255.1"/>
    <property type="molecule type" value="Genomic_DNA"/>
</dbReference>
<dbReference type="Proteomes" id="UP001497623">
    <property type="component" value="Unassembled WGS sequence"/>
</dbReference>
<dbReference type="PROSITE" id="PS50850">
    <property type="entry name" value="MFS"/>
    <property type="match status" value="1"/>
</dbReference>
<dbReference type="InterPro" id="IPR050549">
    <property type="entry name" value="MFS_Trehalose_Transporter"/>
</dbReference>
<dbReference type="SUPFAM" id="SSF103473">
    <property type="entry name" value="MFS general substrate transporter"/>
    <property type="match status" value="1"/>
</dbReference>
<proteinExistence type="predicted"/>
<dbReference type="PANTHER" id="PTHR48021">
    <property type="match status" value="1"/>
</dbReference>
<dbReference type="GO" id="GO:0016020">
    <property type="term" value="C:membrane"/>
    <property type="evidence" value="ECO:0007669"/>
    <property type="project" value="UniProtKB-SubCell"/>
</dbReference>
<keyword evidence="4 5" id="KW-0472">Membrane</keyword>
<evidence type="ECO:0000256" key="5">
    <source>
        <dbReference type="SAM" id="Phobius"/>
    </source>
</evidence>
<keyword evidence="3 5" id="KW-1133">Transmembrane helix</keyword>
<dbReference type="Gene3D" id="1.20.1250.20">
    <property type="entry name" value="MFS general substrate transporter like domains"/>
    <property type="match status" value="1"/>
</dbReference>
<feature type="non-terminal residue" evidence="7">
    <location>
        <position position="1"/>
    </location>
</feature>
<feature type="transmembrane region" description="Helical" evidence="5">
    <location>
        <begin position="137"/>
        <end position="154"/>
    </location>
</feature>
<feature type="non-terminal residue" evidence="7">
    <location>
        <position position="362"/>
    </location>
</feature>
<organism evidence="7 8">
    <name type="scientific">Meganyctiphanes norvegica</name>
    <name type="common">Northern krill</name>
    <name type="synonym">Thysanopoda norvegica</name>
    <dbReference type="NCBI Taxonomy" id="48144"/>
    <lineage>
        <taxon>Eukaryota</taxon>
        <taxon>Metazoa</taxon>
        <taxon>Ecdysozoa</taxon>
        <taxon>Arthropoda</taxon>
        <taxon>Crustacea</taxon>
        <taxon>Multicrustacea</taxon>
        <taxon>Malacostraca</taxon>
        <taxon>Eumalacostraca</taxon>
        <taxon>Eucarida</taxon>
        <taxon>Euphausiacea</taxon>
        <taxon>Euphausiidae</taxon>
        <taxon>Meganyctiphanes</taxon>
    </lineage>
</organism>
<sequence length="362" mass="39882">QISVSLGASLGHVSMGMSVSWANALIGDLRTDNTTLLNAHISLDDWERNMMNNMVFAGSVPGFLVAGWLVAVLGRKGSMVAGATPGMLGWCIVAMATNTKMLIAARCLLGLTNGLLSVAANTYVVEIPETAIRGGTGNLPTAMFCFGILITIILHTRMHWYNIAFLCAGMQLFYILIVAILLPESPSFLAVNNRDEEARKVLTMLRHRYANIELEMSNIKDYNNDKITSDVFSIFGLFRTDIPKKIFIISFLFFVRSFVGFEVFVTNAKAICTVTGSSLESSYIVSAAQLIGCFFSCLLMDRIGRRLALIVSLLGVCLVLFTMGTYIHLHNDIMKSWGKNMENVTFERTNGTTQTYDSISER</sequence>